<accession>A0A5C6D2P1</accession>
<dbReference type="Proteomes" id="UP000318437">
    <property type="component" value="Unassembled WGS sequence"/>
</dbReference>
<evidence type="ECO:0000313" key="2">
    <source>
        <dbReference type="Proteomes" id="UP000318437"/>
    </source>
</evidence>
<proteinExistence type="predicted"/>
<name>A0A5C6D2P1_9BACT</name>
<keyword evidence="2" id="KW-1185">Reference proteome</keyword>
<evidence type="ECO:0000313" key="1">
    <source>
        <dbReference type="EMBL" id="TWU30051.1"/>
    </source>
</evidence>
<reference evidence="1 2" key="1">
    <citation type="submission" date="2019-02" db="EMBL/GenBank/DDBJ databases">
        <title>Deep-cultivation of Planctomycetes and their phenomic and genomic characterization uncovers novel biology.</title>
        <authorList>
            <person name="Wiegand S."/>
            <person name="Jogler M."/>
            <person name="Boedeker C."/>
            <person name="Pinto D."/>
            <person name="Vollmers J."/>
            <person name="Rivas-Marin E."/>
            <person name="Kohn T."/>
            <person name="Peeters S.H."/>
            <person name="Heuer A."/>
            <person name="Rast P."/>
            <person name="Oberbeckmann S."/>
            <person name="Bunk B."/>
            <person name="Jeske O."/>
            <person name="Meyerdierks A."/>
            <person name="Storesund J.E."/>
            <person name="Kallscheuer N."/>
            <person name="Luecker S."/>
            <person name="Lage O.M."/>
            <person name="Pohl T."/>
            <person name="Merkel B.J."/>
            <person name="Hornburger P."/>
            <person name="Mueller R.-W."/>
            <person name="Bruemmer F."/>
            <person name="Labrenz M."/>
            <person name="Spormann A.M."/>
            <person name="Op Den Camp H."/>
            <person name="Overmann J."/>
            <person name="Amann R."/>
            <person name="Jetten M.S.M."/>
            <person name="Mascher T."/>
            <person name="Medema M.H."/>
            <person name="Devos D.P."/>
            <person name="Kaster A.-K."/>
            <person name="Ovreas L."/>
            <person name="Rohde M."/>
            <person name="Galperin M.Y."/>
            <person name="Jogler C."/>
        </authorList>
    </citation>
    <scope>NUCLEOTIDE SEQUENCE [LARGE SCALE GENOMIC DNA]</scope>
    <source>
        <strain evidence="1 2">Pla144</strain>
    </source>
</reference>
<dbReference type="AlphaFoldDB" id="A0A5C6D2P1"/>
<gene>
    <name evidence="1" type="ORF">Pla144_08370</name>
</gene>
<dbReference type="EMBL" id="SJPS01000001">
    <property type="protein sequence ID" value="TWU30051.1"/>
    <property type="molecule type" value="Genomic_DNA"/>
</dbReference>
<protein>
    <submittedName>
        <fullName evidence="1">Uncharacterized protein</fullName>
    </submittedName>
</protein>
<dbReference type="RefSeq" id="WP_197530368.1">
    <property type="nucleotide sequence ID" value="NZ_SJPS01000001.1"/>
</dbReference>
<organism evidence="1 2">
    <name type="scientific">Bythopirellula polymerisocia</name>
    <dbReference type="NCBI Taxonomy" id="2528003"/>
    <lineage>
        <taxon>Bacteria</taxon>
        <taxon>Pseudomonadati</taxon>
        <taxon>Planctomycetota</taxon>
        <taxon>Planctomycetia</taxon>
        <taxon>Pirellulales</taxon>
        <taxon>Lacipirellulaceae</taxon>
        <taxon>Bythopirellula</taxon>
    </lineage>
</organism>
<comment type="caution">
    <text evidence="1">The sequence shown here is derived from an EMBL/GenBank/DDBJ whole genome shotgun (WGS) entry which is preliminary data.</text>
</comment>
<sequence length="485" mass="51961">MCAVCGRGVSQKLRWCLLGLIALAVLARYFSGSSLYAQEAVEGRYDTLPAKLSAREASRIYPAVNQGLRKSAGFGADQQAVDDYLAKYYLPKMTSDLPEDLAELAKNREKFFKNFIGMASNSNSKQHLVDLGFKFSRYAARGNMHPAVRYNAVLMLGDLDQQPPTNTTPPVPLATATVELLELVEQAEFNDVPVPESVKLGALIGLERHARYGIDPKQKDRLTKAMLAILANREPPEDVEKDVHGWVLTLAAQVLANQYAQDPTQEVQDALTSLISDEEMGLDDRCKVAALLKRVDYSKAAGVDSAATVPALGQLSLDVVSSGAKKARKYQKELLGGGGFAQPGGFGGGYGGGGRGGYGGEGGYGGGGGYGGEFGGGRGGFGGGTLEDTGPKFERRQLMARLVDIRSGSGSIYKGLQDAEKVQMESLIDEMKPTFAVFEDKDAVEVKVTQAVIDLETRLKTLLATWKLPANDEPAKEASDDDFAG</sequence>